<dbReference type="GO" id="GO:0046872">
    <property type="term" value="F:metal ion binding"/>
    <property type="evidence" value="ECO:0007669"/>
    <property type="project" value="InterPro"/>
</dbReference>
<dbReference type="Gene3D" id="3.30.70.100">
    <property type="match status" value="1"/>
</dbReference>
<dbReference type="SUPFAM" id="SSF55008">
    <property type="entry name" value="HMA, heavy metal-associated domain"/>
    <property type="match status" value="1"/>
</dbReference>
<sequence length="65" mass="7258">MSVIDVKDMHCEKCVERITGLLTEEGLGFEVDLKERTVTVDGDSKEVNTAIEALEDLGFSPKLRF</sequence>
<dbReference type="CDD" id="cd00371">
    <property type="entry name" value="HMA"/>
    <property type="match status" value="1"/>
</dbReference>
<dbReference type="Pfam" id="PF00403">
    <property type="entry name" value="HMA"/>
    <property type="match status" value="1"/>
</dbReference>
<dbReference type="InterPro" id="IPR036163">
    <property type="entry name" value="HMA_dom_sf"/>
</dbReference>
<proteinExistence type="predicted"/>
<evidence type="ECO:0000313" key="3">
    <source>
        <dbReference type="Proteomes" id="UP000434409"/>
    </source>
</evidence>
<reference evidence="2 3" key="1">
    <citation type="submission" date="2019-08" db="EMBL/GenBank/DDBJ databases">
        <title>In-depth cultivation of the pig gut microbiome towards novel bacterial diversity and tailored functional studies.</title>
        <authorList>
            <person name="Wylensek D."/>
            <person name="Hitch T.C.A."/>
            <person name="Clavel T."/>
        </authorList>
    </citation>
    <scope>NUCLEOTIDE SEQUENCE [LARGE SCALE GENOMIC DNA]</scope>
    <source>
        <strain evidence="2 3">68-1-5</strain>
    </source>
</reference>
<gene>
    <name evidence="2" type="ORF">FYJ34_09510</name>
</gene>
<dbReference type="AlphaFoldDB" id="A0A6N7V3J5"/>
<dbReference type="EMBL" id="VULY01000018">
    <property type="protein sequence ID" value="MSR94486.1"/>
    <property type="molecule type" value="Genomic_DNA"/>
</dbReference>
<dbReference type="InterPro" id="IPR006121">
    <property type="entry name" value="HMA_dom"/>
</dbReference>
<dbReference type="PROSITE" id="PS50846">
    <property type="entry name" value="HMA_2"/>
    <property type="match status" value="1"/>
</dbReference>
<organism evidence="2 3">
    <name type="scientific">Suipraeoptans intestinalis</name>
    <dbReference type="NCBI Taxonomy" id="2606628"/>
    <lineage>
        <taxon>Bacteria</taxon>
        <taxon>Bacillati</taxon>
        <taxon>Bacillota</taxon>
        <taxon>Clostridia</taxon>
        <taxon>Lachnospirales</taxon>
        <taxon>Lachnospiraceae</taxon>
        <taxon>Suipraeoptans</taxon>
    </lineage>
</organism>
<name>A0A6N7V3J5_9FIRM</name>
<comment type="caution">
    <text evidence="2">The sequence shown here is derived from an EMBL/GenBank/DDBJ whole genome shotgun (WGS) entry which is preliminary data.</text>
</comment>
<evidence type="ECO:0000313" key="2">
    <source>
        <dbReference type="EMBL" id="MSR94486.1"/>
    </source>
</evidence>
<protein>
    <submittedName>
        <fullName evidence="2">Heavy-metal-associated domain-containing protein</fullName>
    </submittedName>
</protein>
<dbReference type="Proteomes" id="UP000434409">
    <property type="component" value="Unassembled WGS sequence"/>
</dbReference>
<feature type="domain" description="HMA" evidence="1">
    <location>
        <begin position="1"/>
        <end position="62"/>
    </location>
</feature>
<dbReference type="RefSeq" id="WP_154478190.1">
    <property type="nucleotide sequence ID" value="NZ_VULY01000018.1"/>
</dbReference>
<accession>A0A6N7V3J5</accession>
<evidence type="ECO:0000259" key="1">
    <source>
        <dbReference type="PROSITE" id="PS50846"/>
    </source>
</evidence>
<keyword evidence="3" id="KW-1185">Reference proteome</keyword>